<protein>
    <submittedName>
        <fullName evidence="4">NADPH:quinone reductase-like Zn-dependent oxidoreductase</fullName>
    </submittedName>
</protein>
<dbReference type="GO" id="GO:0016651">
    <property type="term" value="F:oxidoreductase activity, acting on NAD(P)H"/>
    <property type="evidence" value="ECO:0007669"/>
    <property type="project" value="TreeGrafter"/>
</dbReference>
<dbReference type="PANTHER" id="PTHR48106">
    <property type="entry name" value="QUINONE OXIDOREDUCTASE PIG3-RELATED"/>
    <property type="match status" value="1"/>
</dbReference>
<dbReference type="InterPro" id="IPR020843">
    <property type="entry name" value="ER"/>
</dbReference>
<dbReference type="InterPro" id="IPR001763">
    <property type="entry name" value="Rhodanese-like_dom"/>
</dbReference>
<comment type="caution">
    <text evidence="4">The sequence shown here is derived from an EMBL/GenBank/DDBJ whole genome shotgun (WGS) entry which is preliminary data.</text>
</comment>
<dbReference type="InterPro" id="IPR011032">
    <property type="entry name" value="GroES-like_sf"/>
</dbReference>
<evidence type="ECO:0000256" key="1">
    <source>
        <dbReference type="ARBA" id="ARBA00022857"/>
    </source>
</evidence>
<sequence length="296" mass="29484">MLRECGRPPVIERRPAPVAADGQVAITVAAVPITPLDLLCASGTSYFGTPATPYVPGVQGVGHLSDGTAVWFATSAGMRPGDGSMAGAVAVPAGDVVQLPPGAPLELVAALGLSAVAAHEALHAAGDPAGRDVVVLGAGGVVGQAAIQLARLAGARTVIAVARSAEALAWAADLGATVTLPLTEVDRLPAADLVIDPIFGTAAAAALRALRPGGTLVNLGSAAGATAPIDSAVLRGGSLRVVGYTNNSLTPARREAVLTKIAENAAAGRLLVTHRPVPFARVAEAWNTPGRTVLTF</sequence>
<dbReference type="EMBL" id="PVMZ01000017">
    <property type="protein sequence ID" value="PRX17089.1"/>
    <property type="molecule type" value="Genomic_DNA"/>
</dbReference>
<dbReference type="Proteomes" id="UP000239415">
    <property type="component" value="Unassembled WGS sequence"/>
</dbReference>
<accession>A0A2T0K2M3</accession>
<evidence type="ECO:0000313" key="5">
    <source>
        <dbReference type="Proteomes" id="UP000239415"/>
    </source>
</evidence>
<proteinExistence type="predicted"/>
<dbReference type="PROSITE" id="PS50206">
    <property type="entry name" value="RHODANESE_3"/>
    <property type="match status" value="1"/>
</dbReference>
<dbReference type="SUPFAM" id="SSF50129">
    <property type="entry name" value="GroES-like"/>
    <property type="match status" value="1"/>
</dbReference>
<dbReference type="SMART" id="SM00829">
    <property type="entry name" value="PKS_ER"/>
    <property type="match status" value="1"/>
</dbReference>
<dbReference type="Gene3D" id="3.40.50.720">
    <property type="entry name" value="NAD(P)-binding Rossmann-like Domain"/>
    <property type="match status" value="1"/>
</dbReference>
<dbReference type="Pfam" id="PF00107">
    <property type="entry name" value="ADH_zinc_N"/>
    <property type="match status" value="1"/>
</dbReference>
<feature type="domain" description="Rhodanese" evidence="3">
    <location>
        <begin position="83"/>
        <end position="179"/>
    </location>
</feature>
<evidence type="ECO:0000256" key="2">
    <source>
        <dbReference type="ARBA" id="ARBA00023002"/>
    </source>
</evidence>
<name>A0A2T0K2M3_9ACTN</name>
<dbReference type="GO" id="GO:0070402">
    <property type="term" value="F:NADPH binding"/>
    <property type="evidence" value="ECO:0007669"/>
    <property type="project" value="TreeGrafter"/>
</dbReference>
<dbReference type="Gene3D" id="3.90.180.10">
    <property type="entry name" value="Medium-chain alcohol dehydrogenases, catalytic domain"/>
    <property type="match status" value="1"/>
</dbReference>
<dbReference type="AlphaFoldDB" id="A0A2T0K2M3"/>
<keyword evidence="2" id="KW-0560">Oxidoreductase</keyword>
<keyword evidence="1" id="KW-0521">NADP</keyword>
<dbReference type="SUPFAM" id="SSF51735">
    <property type="entry name" value="NAD(P)-binding Rossmann-fold domains"/>
    <property type="match status" value="1"/>
</dbReference>
<organism evidence="4 5">
    <name type="scientific">Actinoplanes italicus</name>
    <dbReference type="NCBI Taxonomy" id="113567"/>
    <lineage>
        <taxon>Bacteria</taxon>
        <taxon>Bacillati</taxon>
        <taxon>Actinomycetota</taxon>
        <taxon>Actinomycetes</taxon>
        <taxon>Micromonosporales</taxon>
        <taxon>Micromonosporaceae</taxon>
        <taxon>Actinoplanes</taxon>
    </lineage>
</organism>
<dbReference type="InterPro" id="IPR036291">
    <property type="entry name" value="NAD(P)-bd_dom_sf"/>
</dbReference>
<reference evidence="4 5" key="1">
    <citation type="submission" date="2018-03" db="EMBL/GenBank/DDBJ databases">
        <title>Genomic Encyclopedia of Archaeal and Bacterial Type Strains, Phase II (KMG-II): from individual species to whole genera.</title>
        <authorList>
            <person name="Goeker M."/>
        </authorList>
    </citation>
    <scope>NUCLEOTIDE SEQUENCE [LARGE SCALE GENOMIC DNA]</scope>
    <source>
        <strain evidence="4 5">DSM 43146</strain>
    </source>
</reference>
<keyword evidence="5" id="KW-1185">Reference proteome</keyword>
<evidence type="ECO:0000313" key="4">
    <source>
        <dbReference type="EMBL" id="PRX17089.1"/>
    </source>
</evidence>
<dbReference type="InterPro" id="IPR013149">
    <property type="entry name" value="ADH-like_C"/>
</dbReference>
<gene>
    <name evidence="4" type="ORF">CLV67_117146</name>
</gene>
<evidence type="ECO:0000259" key="3">
    <source>
        <dbReference type="PROSITE" id="PS50206"/>
    </source>
</evidence>